<evidence type="ECO:0000256" key="1">
    <source>
        <dbReference type="ARBA" id="ARBA00023015"/>
    </source>
</evidence>
<evidence type="ECO:0000313" key="6">
    <source>
        <dbReference type="Proteomes" id="UP000617041"/>
    </source>
</evidence>
<dbReference type="GO" id="GO:0006355">
    <property type="term" value="P:regulation of DNA-templated transcription"/>
    <property type="evidence" value="ECO:0007669"/>
    <property type="project" value="InterPro"/>
</dbReference>
<keyword evidence="2" id="KW-0238">DNA-binding</keyword>
<protein>
    <submittedName>
        <fullName evidence="5">Crp/Fnr family transcriptional regulator</fullName>
    </submittedName>
</protein>
<dbReference type="PROSITE" id="PS51063">
    <property type="entry name" value="HTH_CRP_2"/>
    <property type="match status" value="1"/>
</dbReference>
<accession>A0A934Q4J9</accession>
<evidence type="ECO:0000256" key="2">
    <source>
        <dbReference type="ARBA" id="ARBA00023125"/>
    </source>
</evidence>
<dbReference type="Gene3D" id="2.60.120.10">
    <property type="entry name" value="Jelly Rolls"/>
    <property type="match status" value="1"/>
</dbReference>
<evidence type="ECO:0000256" key="3">
    <source>
        <dbReference type="ARBA" id="ARBA00023163"/>
    </source>
</evidence>
<keyword evidence="6" id="KW-1185">Reference proteome</keyword>
<dbReference type="InterPro" id="IPR018490">
    <property type="entry name" value="cNMP-bd_dom_sf"/>
</dbReference>
<dbReference type="SUPFAM" id="SSF46785">
    <property type="entry name" value="Winged helix' DNA-binding domain"/>
    <property type="match status" value="1"/>
</dbReference>
<sequence>MTFGHASAPSLPASAASKNLFFRLLPATVRAGWINHLQLVHLEAGRPLLPVAGGVAYVHFPLGSVVSVSKTTHDGRGALLALIGREGLIGLSGLMGGPVLDSMPDVLLPGPAARVDAALFAEAFHASWPVSNLVLRYLNASFTQVGQAAYCYRHHGPEEYLCTLLLRLQDRTGRQCIHMTQDQLGRLAGLRRETISHAATRLQHAGVLSYRRGQIVVEDRKALEAHACDCYRLVEGAYQRGYFGNENPWAEPLPAG</sequence>
<evidence type="ECO:0000259" key="4">
    <source>
        <dbReference type="PROSITE" id="PS51063"/>
    </source>
</evidence>
<comment type="caution">
    <text evidence="5">The sequence shown here is derived from an EMBL/GenBank/DDBJ whole genome shotgun (WGS) entry which is preliminary data.</text>
</comment>
<name>A0A934Q4J9_9BURK</name>
<evidence type="ECO:0000313" key="5">
    <source>
        <dbReference type="EMBL" id="MBK0394092.1"/>
    </source>
</evidence>
<dbReference type="Proteomes" id="UP000617041">
    <property type="component" value="Unassembled WGS sequence"/>
</dbReference>
<dbReference type="RefSeq" id="WP_200789079.1">
    <property type="nucleotide sequence ID" value="NZ_JAEDAO010000001.1"/>
</dbReference>
<dbReference type="EMBL" id="JAEDAO010000001">
    <property type="protein sequence ID" value="MBK0394092.1"/>
    <property type="molecule type" value="Genomic_DNA"/>
</dbReference>
<dbReference type="Pfam" id="PF13545">
    <property type="entry name" value="HTH_Crp_2"/>
    <property type="match status" value="1"/>
</dbReference>
<reference evidence="5" key="1">
    <citation type="submission" date="2020-12" db="EMBL/GenBank/DDBJ databases">
        <title>Ramlibacter sp. nov., isolated from a freshwater alga, Cryptomonas.</title>
        <authorList>
            <person name="Kim H.M."/>
            <person name="Jeon C.O."/>
        </authorList>
    </citation>
    <scope>NUCLEOTIDE SEQUENCE</scope>
    <source>
        <strain evidence="5">CrO1</strain>
    </source>
</reference>
<dbReference type="AlphaFoldDB" id="A0A934Q4J9"/>
<dbReference type="InterPro" id="IPR014710">
    <property type="entry name" value="RmlC-like_jellyroll"/>
</dbReference>
<dbReference type="SUPFAM" id="SSF51206">
    <property type="entry name" value="cAMP-binding domain-like"/>
    <property type="match status" value="1"/>
</dbReference>
<organism evidence="5 6">
    <name type="scientific">Ramlibacter algicola</name>
    <dbReference type="NCBI Taxonomy" id="2795217"/>
    <lineage>
        <taxon>Bacteria</taxon>
        <taxon>Pseudomonadati</taxon>
        <taxon>Pseudomonadota</taxon>
        <taxon>Betaproteobacteria</taxon>
        <taxon>Burkholderiales</taxon>
        <taxon>Comamonadaceae</taxon>
        <taxon>Ramlibacter</taxon>
    </lineage>
</organism>
<keyword evidence="1" id="KW-0805">Transcription regulation</keyword>
<gene>
    <name evidence="5" type="ORF">I8E28_15935</name>
</gene>
<dbReference type="InterPro" id="IPR012318">
    <property type="entry name" value="HTH_CRP"/>
</dbReference>
<dbReference type="GO" id="GO:0003677">
    <property type="term" value="F:DNA binding"/>
    <property type="evidence" value="ECO:0007669"/>
    <property type="project" value="UniProtKB-KW"/>
</dbReference>
<feature type="domain" description="HTH crp-type" evidence="4">
    <location>
        <begin position="155"/>
        <end position="221"/>
    </location>
</feature>
<proteinExistence type="predicted"/>
<dbReference type="InterPro" id="IPR036390">
    <property type="entry name" value="WH_DNA-bd_sf"/>
</dbReference>
<dbReference type="SMART" id="SM00419">
    <property type="entry name" value="HTH_CRP"/>
    <property type="match status" value="1"/>
</dbReference>
<keyword evidence="3" id="KW-0804">Transcription</keyword>